<proteinExistence type="predicted"/>
<evidence type="ECO:0000313" key="3">
    <source>
        <dbReference type="Proteomes" id="UP000676649"/>
    </source>
</evidence>
<keyword evidence="1" id="KW-0812">Transmembrane</keyword>
<sequence length="98" mass="10770">MNDILILALAWLAGAGLGGVFFAGLWWTIRNGLNCKHPALLFLGSWLLRSTLVVAGFYLVGGSQWQRWLSCLVGFIMARLLVSHLTNTSKSQQVKHAS</sequence>
<dbReference type="KEGG" id="mpad:KEF85_08460"/>
<accession>A0A975MR77</accession>
<organism evidence="2 3">
    <name type="scientific">Methylomonas paludis</name>
    <dbReference type="NCBI Taxonomy" id="1173101"/>
    <lineage>
        <taxon>Bacteria</taxon>
        <taxon>Pseudomonadati</taxon>
        <taxon>Pseudomonadota</taxon>
        <taxon>Gammaproteobacteria</taxon>
        <taxon>Methylococcales</taxon>
        <taxon>Methylococcaceae</taxon>
        <taxon>Methylomonas</taxon>
    </lineage>
</organism>
<evidence type="ECO:0000313" key="2">
    <source>
        <dbReference type="EMBL" id="QWF72533.1"/>
    </source>
</evidence>
<dbReference type="EMBL" id="CP073754">
    <property type="protein sequence ID" value="QWF72533.1"/>
    <property type="molecule type" value="Genomic_DNA"/>
</dbReference>
<dbReference type="Proteomes" id="UP000676649">
    <property type="component" value="Chromosome"/>
</dbReference>
<keyword evidence="3" id="KW-1185">Reference proteome</keyword>
<evidence type="ECO:0000256" key="1">
    <source>
        <dbReference type="SAM" id="Phobius"/>
    </source>
</evidence>
<feature type="transmembrane region" description="Helical" evidence="1">
    <location>
        <begin position="65"/>
        <end position="82"/>
    </location>
</feature>
<gene>
    <name evidence="2" type="ORF">KEF85_08460</name>
</gene>
<name>A0A975MR77_9GAMM</name>
<keyword evidence="1" id="KW-1133">Transmembrane helix</keyword>
<dbReference type="AlphaFoldDB" id="A0A975MR77"/>
<dbReference type="NCBIfam" id="TIGR03165">
    <property type="entry name" value="F1F0_chp_2"/>
    <property type="match status" value="1"/>
</dbReference>
<reference evidence="2" key="1">
    <citation type="submission" date="2021-04" db="EMBL/GenBank/DDBJ databases">
        <title>Draft genome sequence data of methanotrophic Methylovulum sp. strain S1L and Methylomonas sp. strain S2AM isolated from boreal lake water columns.</title>
        <authorList>
            <person name="Rissanen A.J."/>
            <person name="Mangayil R."/>
            <person name="Svenning M.M."/>
            <person name="Khanongnuch R."/>
        </authorList>
    </citation>
    <scope>NUCLEOTIDE SEQUENCE</scope>
    <source>
        <strain evidence="2">S2AM</strain>
    </source>
</reference>
<protein>
    <submittedName>
        <fullName evidence="2">ATP synthase subunit I</fullName>
    </submittedName>
</protein>
<feature type="transmembrane region" description="Helical" evidence="1">
    <location>
        <begin position="39"/>
        <end position="59"/>
    </location>
</feature>
<dbReference type="Pfam" id="PF12966">
    <property type="entry name" value="AtpR"/>
    <property type="match status" value="1"/>
</dbReference>
<dbReference type="InterPro" id="IPR017581">
    <property type="entry name" value="AtpR-like"/>
</dbReference>
<feature type="transmembrane region" description="Helical" evidence="1">
    <location>
        <begin position="6"/>
        <end position="27"/>
    </location>
</feature>
<keyword evidence="1" id="KW-0472">Membrane</keyword>